<dbReference type="PANTHER" id="PTHR43540">
    <property type="entry name" value="PEROXYUREIDOACRYLATE/UREIDOACRYLATE AMIDOHYDROLASE-RELATED"/>
    <property type="match status" value="1"/>
</dbReference>
<protein>
    <submittedName>
        <fullName evidence="3">Isochorismate hydrolase</fullName>
    </submittedName>
</protein>
<dbReference type="Gene3D" id="3.40.50.850">
    <property type="entry name" value="Isochorismatase-like"/>
    <property type="match status" value="1"/>
</dbReference>
<accession>A0A7X0NUH1</accession>
<dbReference type="PRINTS" id="PR01398">
    <property type="entry name" value="ISCHRISMTASE"/>
</dbReference>
<dbReference type="EMBL" id="JACHMI010000001">
    <property type="protein sequence ID" value="MBB6549852.1"/>
    <property type="molecule type" value="Genomic_DNA"/>
</dbReference>
<sequence length="204" mass="23000">MPDTGELPENTPPWTPDPRRAVLLLLDMRNTVLDAFPHGEAPLRDLLRNVAELRERCTRLRVPVAYAAQPGLMTEQQQGLLKDFQEERGLRLDPAQRRFPECVAPRSHDWLIAKKRYSAFHDSTLLWRLRESGRDQLIIAGVYAHAGVLATALDAFTHDVQPYIVADAIADRTAAEHLQTLRFVAGSCGVTMTTKQLLTQLRTL</sequence>
<dbReference type="Pfam" id="PF00857">
    <property type="entry name" value="Isochorismatase"/>
    <property type="match status" value="1"/>
</dbReference>
<dbReference type="InterPro" id="IPR016291">
    <property type="entry name" value="Isochorismatase"/>
</dbReference>
<proteinExistence type="predicted"/>
<keyword evidence="1 3" id="KW-0378">Hydrolase</keyword>
<keyword evidence="4" id="KW-1185">Reference proteome</keyword>
<dbReference type="InterPro" id="IPR000868">
    <property type="entry name" value="Isochorismatase-like_dom"/>
</dbReference>
<feature type="domain" description="Isochorismatase-like" evidence="2">
    <location>
        <begin position="22"/>
        <end position="196"/>
    </location>
</feature>
<evidence type="ECO:0000256" key="1">
    <source>
        <dbReference type="ARBA" id="ARBA00022801"/>
    </source>
</evidence>
<dbReference type="InterPro" id="IPR050272">
    <property type="entry name" value="Isochorismatase-like_hydrls"/>
</dbReference>
<dbReference type="RefSeq" id="WP_246546691.1">
    <property type="nucleotide sequence ID" value="NZ_BAAAXY010000060.1"/>
</dbReference>
<evidence type="ECO:0000313" key="4">
    <source>
        <dbReference type="Proteomes" id="UP000565579"/>
    </source>
</evidence>
<dbReference type="InterPro" id="IPR036380">
    <property type="entry name" value="Isochorismatase-like_sf"/>
</dbReference>
<comment type="caution">
    <text evidence="3">The sequence shown here is derived from an EMBL/GenBank/DDBJ whole genome shotgun (WGS) entry which is preliminary data.</text>
</comment>
<name>A0A7X0NUH1_9ACTN</name>
<organism evidence="3 4">
    <name type="scientific">Nonomuraea rubra</name>
    <dbReference type="NCBI Taxonomy" id="46180"/>
    <lineage>
        <taxon>Bacteria</taxon>
        <taxon>Bacillati</taxon>
        <taxon>Actinomycetota</taxon>
        <taxon>Actinomycetes</taxon>
        <taxon>Streptosporangiales</taxon>
        <taxon>Streptosporangiaceae</taxon>
        <taxon>Nonomuraea</taxon>
    </lineage>
</organism>
<evidence type="ECO:0000259" key="2">
    <source>
        <dbReference type="Pfam" id="PF00857"/>
    </source>
</evidence>
<dbReference type="Proteomes" id="UP000565579">
    <property type="component" value="Unassembled WGS sequence"/>
</dbReference>
<evidence type="ECO:0000313" key="3">
    <source>
        <dbReference type="EMBL" id="MBB6549852.1"/>
    </source>
</evidence>
<dbReference type="AlphaFoldDB" id="A0A7X0NUH1"/>
<dbReference type="SUPFAM" id="SSF52499">
    <property type="entry name" value="Isochorismatase-like hydrolases"/>
    <property type="match status" value="1"/>
</dbReference>
<reference evidence="3 4" key="1">
    <citation type="submission" date="2020-08" db="EMBL/GenBank/DDBJ databases">
        <title>Sequencing the genomes of 1000 actinobacteria strains.</title>
        <authorList>
            <person name="Klenk H.-P."/>
        </authorList>
    </citation>
    <scope>NUCLEOTIDE SEQUENCE [LARGE SCALE GENOMIC DNA]</scope>
    <source>
        <strain evidence="3 4">DSM 43768</strain>
    </source>
</reference>
<dbReference type="GO" id="GO:0008908">
    <property type="term" value="F:isochorismatase activity"/>
    <property type="evidence" value="ECO:0007669"/>
    <property type="project" value="InterPro"/>
</dbReference>
<gene>
    <name evidence="3" type="ORF">HD593_004647</name>
</gene>
<dbReference type="PANTHER" id="PTHR43540:SF3">
    <property type="entry name" value="ENTEROBACTIN SYNTHASE COMPONENT B"/>
    <property type="match status" value="1"/>
</dbReference>